<feature type="domain" description="Homeobox" evidence="8">
    <location>
        <begin position="152"/>
        <end position="201"/>
    </location>
</feature>
<keyword evidence="10" id="KW-1185">Reference proteome</keyword>
<feature type="non-terminal residue" evidence="9">
    <location>
        <position position="201"/>
    </location>
</feature>
<dbReference type="PANTHER" id="PTHR24324">
    <property type="entry name" value="HOMEOBOX PROTEIN HHEX"/>
    <property type="match status" value="1"/>
</dbReference>
<feature type="compositionally biased region" description="Polar residues" evidence="7">
    <location>
        <begin position="62"/>
        <end position="72"/>
    </location>
</feature>
<dbReference type="GO" id="GO:0030154">
    <property type="term" value="P:cell differentiation"/>
    <property type="evidence" value="ECO:0007669"/>
    <property type="project" value="TreeGrafter"/>
</dbReference>
<evidence type="ECO:0000256" key="4">
    <source>
        <dbReference type="ARBA" id="ARBA00023242"/>
    </source>
</evidence>
<organism evidence="9 10">
    <name type="scientific">Russula ochroleuca</name>
    <dbReference type="NCBI Taxonomy" id="152965"/>
    <lineage>
        <taxon>Eukaryota</taxon>
        <taxon>Fungi</taxon>
        <taxon>Dikarya</taxon>
        <taxon>Basidiomycota</taxon>
        <taxon>Agaricomycotina</taxon>
        <taxon>Agaricomycetes</taxon>
        <taxon>Russulales</taxon>
        <taxon>Russulaceae</taxon>
        <taxon>Russula</taxon>
    </lineage>
</organism>
<evidence type="ECO:0000313" key="9">
    <source>
        <dbReference type="EMBL" id="KAF8475300.1"/>
    </source>
</evidence>
<dbReference type="Proteomes" id="UP000759537">
    <property type="component" value="Unassembled WGS sequence"/>
</dbReference>
<reference evidence="9" key="1">
    <citation type="submission" date="2019-10" db="EMBL/GenBank/DDBJ databases">
        <authorList>
            <consortium name="DOE Joint Genome Institute"/>
            <person name="Kuo A."/>
            <person name="Miyauchi S."/>
            <person name="Kiss E."/>
            <person name="Drula E."/>
            <person name="Kohler A."/>
            <person name="Sanchez-Garcia M."/>
            <person name="Andreopoulos B."/>
            <person name="Barry K.W."/>
            <person name="Bonito G."/>
            <person name="Buee M."/>
            <person name="Carver A."/>
            <person name="Chen C."/>
            <person name="Cichocki N."/>
            <person name="Clum A."/>
            <person name="Culley D."/>
            <person name="Crous P.W."/>
            <person name="Fauchery L."/>
            <person name="Girlanda M."/>
            <person name="Hayes R."/>
            <person name="Keri Z."/>
            <person name="LaButti K."/>
            <person name="Lipzen A."/>
            <person name="Lombard V."/>
            <person name="Magnuson J."/>
            <person name="Maillard F."/>
            <person name="Morin E."/>
            <person name="Murat C."/>
            <person name="Nolan M."/>
            <person name="Ohm R."/>
            <person name="Pangilinan J."/>
            <person name="Pereira M."/>
            <person name="Perotto S."/>
            <person name="Peter M."/>
            <person name="Riley R."/>
            <person name="Sitrit Y."/>
            <person name="Stielow B."/>
            <person name="Szollosi G."/>
            <person name="Zifcakova L."/>
            <person name="Stursova M."/>
            <person name="Spatafora J.W."/>
            <person name="Tedersoo L."/>
            <person name="Vaario L.-M."/>
            <person name="Yamada A."/>
            <person name="Yan M."/>
            <person name="Wang P."/>
            <person name="Xu J."/>
            <person name="Bruns T."/>
            <person name="Baldrian P."/>
            <person name="Vilgalys R."/>
            <person name="Henrissat B."/>
            <person name="Grigoriev I.V."/>
            <person name="Hibbett D."/>
            <person name="Nagy L.G."/>
            <person name="Martin F.M."/>
        </authorList>
    </citation>
    <scope>NUCLEOTIDE SEQUENCE</scope>
    <source>
        <strain evidence="9">Prilba</strain>
    </source>
</reference>
<keyword evidence="3 5" id="KW-0371">Homeobox</keyword>
<name>A0A9P5MRG5_9AGAM</name>
<sequence>MSRRSYPNHGRPVWLSPTGGDSHSVSSYSEQGLLFNDAPGHPHLNSTLFLFWDTTSTGNNFPNTYPTAQRSTPVPYEPPYYPPAQRQQTHATHPTYPSYQQLSEAKYHSGQAHDGSYNHTGDPIYRGTTYSRTPSTSLSLVPYNVPPKIQGSTIKKRRKRANARQLEALNRVYARTAFPSSEEREQLVRELDMSARSVQIW</sequence>
<dbReference type="GO" id="GO:0000978">
    <property type="term" value="F:RNA polymerase II cis-regulatory region sequence-specific DNA binding"/>
    <property type="evidence" value="ECO:0007669"/>
    <property type="project" value="TreeGrafter"/>
</dbReference>
<evidence type="ECO:0000256" key="2">
    <source>
        <dbReference type="ARBA" id="ARBA00023125"/>
    </source>
</evidence>
<dbReference type="EMBL" id="WHVB01000016">
    <property type="protein sequence ID" value="KAF8475300.1"/>
    <property type="molecule type" value="Genomic_DNA"/>
</dbReference>
<evidence type="ECO:0000313" key="10">
    <source>
        <dbReference type="Proteomes" id="UP000759537"/>
    </source>
</evidence>
<reference evidence="9" key="2">
    <citation type="journal article" date="2020" name="Nat. Commun.">
        <title>Large-scale genome sequencing of mycorrhizal fungi provides insights into the early evolution of symbiotic traits.</title>
        <authorList>
            <person name="Miyauchi S."/>
            <person name="Kiss E."/>
            <person name="Kuo A."/>
            <person name="Drula E."/>
            <person name="Kohler A."/>
            <person name="Sanchez-Garcia M."/>
            <person name="Morin E."/>
            <person name="Andreopoulos B."/>
            <person name="Barry K.W."/>
            <person name="Bonito G."/>
            <person name="Buee M."/>
            <person name="Carver A."/>
            <person name="Chen C."/>
            <person name="Cichocki N."/>
            <person name="Clum A."/>
            <person name="Culley D."/>
            <person name="Crous P.W."/>
            <person name="Fauchery L."/>
            <person name="Girlanda M."/>
            <person name="Hayes R.D."/>
            <person name="Keri Z."/>
            <person name="LaButti K."/>
            <person name="Lipzen A."/>
            <person name="Lombard V."/>
            <person name="Magnuson J."/>
            <person name="Maillard F."/>
            <person name="Murat C."/>
            <person name="Nolan M."/>
            <person name="Ohm R.A."/>
            <person name="Pangilinan J."/>
            <person name="Pereira M.F."/>
            <person name="Perotto S."/>
            <person name="Peter M."/>
            <person name="Pfister S."/>
            <person name="Riley R."/>
            <person name="Sitrit Y."/>
            <person name="Stielow J.B."/>
            <person name="Szollosi G."/>
            <person name="Zifcakova L."/>
            <person name="Stursova M."/>
            <person name="Spatafora J.W."/>
            <person name="Tedersoo L."/>
            <person name="Vaario L.M."/>
            <person name="Yamada A."/>
            <person name="Yan M."/>
            <person name="Wang P."/>
            <person name="Xu J."/>
            <person name="Bruns T."/>
            <person name="Baldrian P."/>
            <person name="Vilgalys R."/>
            <person name="Dunand C."/>
            <person name="Henrissat B."/>
            <person name="Grigoriev I.V."/>
            <person name="Hibbett D."/>
            <person name="Nagy L.G."/>
            <person name="Martin F.M."/>
        </authorList>
    </citation>
    <scope>NUCLEOTIDE SEQUENCE</scope>
    <source>
        <strain evidence="9">Prilba</strain>
    </source>
</reference>
<comment type="caution">
    <text evidence="9">The sequence shown here is derived from an EMBL/GenBank/DDBJ whole genome shotgun (WGS) entry which is preliminary data.</text>
</comment>
<proteinExistence type="predicted"/>
<feature type="region of interest" description="Disordered" evidence="7">
    <location>
        <begin position="1"/>
        <end position="27"/>
    </location>
</feature>
<evidence type="ECO:0000259" key="8">
    <source>
        <dbReference type="PROSITE" id="PS50071"/>
    </source>
</evidence>
<dbReference type="InterPro" id="IPR051000">
    <property type="entry name" value="Homeobox_DNA-bind_prot"/>
</dbReference>
<dbReference type="PROSITE" id="PS50071">
    <property type="entry name" value="HOMEOBOX_2"/>
    <property type="match status" value="1"/>
</dbReference>
<comment type="subcellular location">
    <subcellularLocation>
        <location evidence="1 5 6">Nucleus</location>
    </subcellularLocation>
</comment>
<keyword evidence="4 5" id="KW-0539">Nucleus</keyword>
<evidence type="ECO:0000256" key="3">
    <source>
        <dbReference type="ARBA" id="ARBA00023155"/>
    </source>
</evidence>
<dbReference type="PANTHER" id="PTHR24324:SF5">
    <property type="entry name" value="HEMATOPOIETICALLY-EXPRESSED HOMEOBOX PROTEIN HHEX"/>
    <property type="match status" value="1"/>
</dbReference>
<keyword evidence="2 5" id="KW-0238">DNA-binding</keyword>
<dbReference type="SMART" id="SM00389">
    <property type="entry name" value="HOX"/>
    <property type="match status" value="1"/>
</dbReference>
<dbReference type="CDD" id="cd00086">
    <property type="entry name" value="homeodomain"/>
    <property type="match status" value="1"/>
</dbReference>
<dbReference type="AlphaFoldDB" id="A0A9P5MRG5"/>
<gene>
    <name evidence="9" type="ORF">DFH94DRAFT_654582</name>
</gene>
<dbReference type="Pfam" id="PF00046">
    <property type="entry name" value="Homeodomain"/>
    <property type="match status" value="1"/>
</dbReference>
<feature type="region of interest" description="Disordered" evidence="7">
    <location>
        <begin position="62"/>
        <end position="93"/>
    </location>
</feature>
<evidence type="ECO:0000256" key="7">
    <source>
        <dbReference type="SAM" id="MobiDB-lite"/>
    </source>
</evidence>
<dbReference type="OrthoDB" id="6159439at2759"/>
<accession>A0A9P5MRG5</accession>
<dbReference type="InterPro" id="IPR001356">
    <property type="entry name" value="HD"/>
</dbReference>
<feature type="region of interest" description="Disordered" evidence="7">
    <location>
        <begin position="106"/>
        <end position="131"/>
    </location>
</feature>
<dbReference type="GO" id="GO:0006357">
    <property type="term" value="P:regulation of transcription by RNA polymerase II"/>
    <property type="evidence" value="ECO:0007669"/>
    <property type="project" value="TreeGrafter"/>
</dbReference>
<dbReference type="SUPFAM" id="SSF46689">
    <property type="entry name" value="Homeodomain-like"/>
    <property type="match status" value="1"/>
</dbReference>
<dbReference type="InterPro" id="IPR009057">
    <property type="entry name" value="Homeodomain-like_sf"/>
</dbReference>
<protein>
    <recommendedName>
        <fullName evidence="8">Homeobox domain-containing protein</fullName>
    </recommendedName>
</protein>
<evidence type="ECO:0000256" key="6">
    <source>
        <dbReference type="RuleBase" id="RU000682"/>
    </source>
</evidence>
<dbReference type="Gene3D" id="1.10.10.60">
    <property type="entry name" value="Homeodomain-like"/>
    <property type="match status" value="1"/>
</dbReference>
<evidence type="ECO:0000256" key="1">
    <source>
        <dbReference type="ARBA" id="ARBA00004123"/>
    </source>
</evidence>
<dbReference type="GO" id="GO:0005634">
    <property type="term" value="C:nucleus"/>
    <property type="evidence" value="ECO:0007669"/>
    <property type="project" value="UniProtKB-SubCell"/>
</dbReference>
<evidence type="ECO:0000256" key="5">
    <source>
        <dbReference type="PROSITE-ProRule" id="PRU00108"/>
    </source>
</evidence>